<dbReference type="InterPro" id="IPR050631">
    <property type="entry name" value="PheA/TfdB_FAD_monoxygenase"/>
</dbReference>
<dbReference type="Pfam" id="PF01494">
    <property type="entry name" value="FAD_binding_3"/>
    <property type="match status" value="1"/>
</dbReference>
<keyword evidence="4" id="KW-1185">Reference proteome</keyword>
<dbReference type="RefSeq" id="WP_189008386.1">
    <property type="nucleotide sequence ID" value="NZ_BMPP01000008.1"/>
</dbReference>
<dbReference type="SUPFAM" id="SSF51905">
    <property type="entry name" value="FAD/NAD(P)-binding domain"/>
    <property type="match status" value="1"/>
</dbReference>
<dbReference type="InterPro" id="IPR036188">
    <property type="entry name" value="FAD/NAD-bd_sf"/>
</dbReference>
<proteinExistence type="predicted"/>
<dbReference type="InterPro" id="IPR002938">
    <property type="entry name" value="FAD-bd"/>
</dbReference>
<dbReference type="EMBL" id="BMPP01000008">
    <property type="protein sequence ID" value="GGK28369.1"/>
    <property type="molecule type" value="Genomic_DNA"/>
</dbReference>
<evidence type="ECO:0000313" key="3">
    <source>
        <dbReference type="EMBL" id="GGK28369.1"/>
    </source>
</evidence>
<dbReference type="Gene3D" id="3.50.50.60">
    <property type="entry name" value="FAD/NAD(P)-binding domain"/>
    <property type="match status" value="1"/>
</dbReference>
<protein>
    <submittedName>
        <fullName evidence="3">Oxidoreductase</fullName>
    </submittedName>
</protein>
<sequence length="378" mass="41054">MLDVLIVGGGPVGLYLGCLLAARGMSFQVLERRSEPGAHSRAIGIHPPALEAFDRLNLSQPLLDAGVRMTSGIVRSQRALLGELSFRGTSSAFPFILSLPQQQTEQILEQRLRELAPGTLRRGTEWQTLRDEGSQISGVARAQGQTETLRARFLVGADGRRSVVRQLAGVAYPGGTYPDKYLMGDFPDTTAFRQAAVIYLAEGGVVESFPLPGGLRRWVVRTDALLTAAVAADLTALVRQRTGLHLPAQECHMLSAFGVRHHAARRMAKGRVLLIGDAAHEVSPIGGQGMNLGWLDADALAPLLHEATQGSLPVHHFQHYERARQRSARLATRQAELNMLFGRPGHGLARQAREQVLSGLLASPAQTVLARAFSMRWL</sequence>
<evidence type="ECO:0000256" key="1">
    <source>
        <dbReference type="ARBA" id="ARBA00023002"/>
    </source>
</evidence>
<dbReference type="Gene3D" id="3.30.70.2450">
    <property type="match status" value="1"/>
</dbReference>
<comment type="caution">
    <text evidence="3">The sequence shown here is derived from an EMBL/GenBank/DDBJ whole genome shotgun (WGS) entry which is preliminary data.</text>
</comment>
<dbReference type="PANTHER" id="PTHR43476">
    <property type="entry name" value="3-(3-HYDROXY-PHENYL)PROPIONATE/3-HYDROXYCINNAMIC ACID HYDROXYLASE"/>
    <property type="match status" value="1"/>
</dbReference>
<dbReference type="Proteomes" id="UP000647587">
    <property type="component" value="Unassembled WGS sequence"/>
</dbReference>
<dbReference type="PANTHER" id="PTHR43476:SF3">
    <property type="entry name" value="FAD-BINDING MONOOXYGENASE"/>
    <property type="match status" value="1"/>
</dbReference>
<accession>A0ABQ2EYZ6</accession>
<name>A0ABQ2EYZ6_9DEIO</name>
<feature type="domain" description="FAD-binding" evidence="2">
    <location>
        <begin position="2"/>
        <end position="334"/>
    </location>
</feature>
<reference evidence="4" key="1">
    <citation type="journal article" date="2019" name="Int. J. Syst. Evol. Microbiol.">
        <title>The Global Catalogue of Microorganisms (GCM) 10K type strain sequencing project: providing services to taxonomists for standard genome sequencing and annotation.</title>
        <authorList>
            <consortium name="The Broad Institute Genomics Platform"/>
            <consortium name="The Broad Institute Genome Sequencing Center for Infectious Disease"/>
            <person name="Wu L."/>
            <person name="Ma J."/>
        </authorList>
    </citation>
    <scope>NUCLEOTIDE SEQUENCE [LARGE SCALE GENOMIC DNA]</scope>
    <source>
        <strain evidence="4">JCM 30331</strain>
    </source>
</reference>
<evidence type="ECO:0000259" key="2">
    <source>
        <dbReference type="Pfam" id="PF01494"/>
    </source>
</evidence>
<gene>
    <name evidence="3" type="ORF">GCM10008955_22670</name>
</gene>
<dbReference type="PRINTS" id="PR00420">
    <property type="entry name" value="RNGMNOXGNASE"/>
</dbReference>
<evidence type="ECO:0000313" key="4">
    <source>
        <dbReference type="Proteomes" id="UP000647587"/>
    </source>
</evidence>
<organism evidence="3 4">
    <name type="scientific">Deinococcus malanensis</name>
    <dbReference type="NCBI Taxonomy" id="1706855"/>
    <lineage>
        <taxon>Bacteria</taxon>
        <taxon>Thermotogati</taxon>
        <taxon>Deinococcota</taxon>
        <taxon>Deinococci</taxon>
        <taxon>Deinococcales</taxon>
        <taxon>Deinococcaceae</taxon>
        <taxon>Deinococcus</taxon>
    </lineage>
</organism>
<keyword evidence="1" id="KW-0560">Oxidoreductase</keyword>